<comment type="catalytic activity">
    <reaction evidence="1 10 11">
        <text>D-ribulose 5-phosphate = D-xylulose 5-phosphate</text>
        <dbReference type="Rhea" id="RHEA:13677"/>
        <dbReference type="ChEBI" id="CHEBI:57737"/>
        <dbReference type="ChEBI" id="CHEBI:58121"/>
        <dbReference type="EC" id="5.1.3.1"/>
    </reaction>
</comment>
<dbReference type="Gene3D" id="3.20.20.70">
    <property type="entry name" value="Aldolase class I"/>
    <property type="match status" value="1"/>
</dbReference>
<reference evidence="15 16" key="1">
    <citation type="submission" date="2017-09" db="EMBL/GenBank/DDBJ databases">
        <title>Depth-based differentiation of microbial function through sediment-hosted aquifers and enrichment of novel symbionts in the deep terrestrial subsurface.</title>
        <authorList>
            <person name="Probst A.J."/>
            <person name="Ladd B."/>
            <person name="Jarett J.K."/>
            <person name="Geller-Mcgrath D.E."/>
            <person name="Sieber C.M."/>
            <person name="Emerson J.B."/>
            <person name="Anantharaman K."/>
            <person name="Thomas B.C."/>
            <person name="Malmstrom R."/>
            <person name="Stieglmeier M."/>
            <person name="Klingl A."/>
            <person name="Woyke T."/>
            <person name="Ryan C.M."/>
            <person name="Banfield J.F."/>
        </authorList>
    </citation>
    <scope>NUCLEOTIDE SEQUENCE [LARGE SCALE GENOMIC DNA]</scope>
    <source>
        <strain evidence="15">CG11_big_fil_rev_8_21_14_0_20_45_26</strain>
    </source>
</reference>
<protein>
    <recommendedName>
        <fullName evidence="7 10">Ribulose-phosphate 3-epimerase</fullName>
        <ecNumber evidence="7 10">5.1.3.1</ecNumber>
    </recommendedName>
</protein>
<dbReference type="NCBIfam" id="TIGR01163">
    <property type="entry name" value="rpe"/>
    <property type="match status" value="1"/>
</dbReference>
<feature type="binding site" evidence="10">
    <location>
        <begin position="177"/>
        <end position="179"/>
    </location>
    <ligand>
        <name>substrate</name>
    </ligand>
</feature>
<comment type="caution">
    <text evidence="15">The sequence shown here is derived from an EMBL/GenBank/DDBJ whole genome shotgun (WGS) entry which is preliminary data.</text>
</comment>
<evidence type="ECO:0000256" key="3">
    <source>
        <dbReference type="ARBA" id="ARBA00001941"/>
    </source>
</evidence>
<evidence type="ECO:0000256" key="11">
    <source>
        <dbReference type="PIRNR" id="PIRNR001461"/>
    </source>
</evidence>
<comment type="cofactor">
    <cofactor evidence="10 13">
        <name>a divalent metal cation</name>
        <dbReference type="ChEBI" id="CHEBI:60240"/>
    </cofactor>
    <text evidence="10 13">Binds 1 divalent metal cation per subunit.</text>
</comment>
<comment type="cofactor">
    <cofactor evidence="2">
        <name>Mn(2+)</name>
        <dbReference type="ChEBI" id="CHEBI:29035"/>
    </cofactor>
</comment>
<keyword evidence="13" id="KW-0862">Zinc</keyword>
<keyword evidence="10 11" id="KW-0119">Carbohydrate metabolism</keyword>
<evidence type="ECO:0000256" key="8">
    <source>
        <dbReference type="ARBA" id="ARBA00022723"/>
    </source>
</evidence>
<name>A0A2H0LRL1_9BACT</name>
<dbReference type="HAMAP" id="MF_02227">
    <property type="entry name" value="RPE"/>
    <property type="match status" value="1"/>
</dbReference>
<dbReference type="GO" id="GO:0019323">
    <property type="term" value="P:pentose catabolic process"/>
    <property type="evidence" value="ECO:0007669"/>
    <property type="project" value="UniProtKB-UniRule"/>
</dbReference>
<organism evidence="15 16">
    <name type="scientific">Candidatus Abzuiibacterium crystallinum</name>
    <dbReference type="NCBI Taxonomy" id="1974748"/>
    <lineage>
        <taxon>Bacteria</taxon>
        <taxon>Pseudomonadati</taxon>
        <taxon>Candidatus Omnitrophota</taxon>
        <taxon>Candidatus Abzuiibacterium</taxon>
    </lineage>
</organism>
<comment type="pathway">
    <text evidence="10">Carbohydrate degradation.</text>
</comment>
<accession>A0A2H0LRL1</accession>
<feature type="binding site" evidence="10 13">
    <location>
        <position position="73"/>
    </location>
    <ligand>
        <name>a divalent metal cation</name>
        <dbReference type="ChEBI" id="CHEBI:60240"/>
    </ligand>
</feature>
<dbReference type="CDD" id="cd00429">
    <property type="entry name" value="RPE"/>
    <property type="match status" value="1"/>
</dbReference>
<dbReference type="EC" id="5.1.3.1" evidence="7 10"/>
<dbReference type="InterPro" id="IPR013785">
    <property type="entry name" value="Aldolase_TIM"/>
</dbReference>
<feature type="binding site" evidence="10 13">
    <location>
        <position position="42"/>
    </location>
    <ligand>
        <name>a divalent metal cation</name>
        <dbReference type="ChEBI" id="CHEBI:60240"/>
    </ligand>
</feature>
<evidence type="ECO:0000256" key="13">
    <source>
        <dbReference type="PIRSR" id="PIRSR001461-2"/>
    </source>
</evidence>
<dbReference type="NCBIfam" id="NF004076">
    <property type="entry name" value="PRK05581.1-4"/>
    <property type="match status" value="1"/>
</dbReference>
<dbReference type="GO" id="GO:0006098">
    <property type="term" value="P:pentose-phosphate shunt"/>
    <property type="evidence" value="ECO:0007669"/>
    <property type="project" value="UniProtKB-UniRule"/>
</dbReference>
<dbReference type="PROSITE" id="PS01085">
    <property type="entry name" value="RIBUL_P_3_EPIMER_1"/>
    <property type="match status" value="1"/>
</dbReference>
<evidence type="ECO:0000256" key="9">
    <source>
        <dbReference type="ARBA" id="ARBA00023235"/>
    </source>
</evidence>
<feature type="binding site" evidence="10 14">
    <location>
        <position position="73"/>
    </location>
    <ligand>
        <name>substrate</name>
    </ligand>
</feature>
<sequence>MTKWHQADRVLIAPSILSANFSKLAAEIQEVEQAGCDLIHVDVMDGHFVPNLTIGPVVVSAVRQSTKLPLDVHLMIDDPGQYVEEFRKAGADWLTIHVEIKGDVAGTLKKIRQLGAKPGISLRPKTNLSALKPYLSLVDLVLVMTVEPGFGGQAFMPDMLAKVKELKKGYKGHISVDGGIAAATIRQARKAGANLFVAGSAIFGATDRKKQIDELRRLAG</sequence>
<proteinExistence type="inferred from homology"/>
<feature type="active site" description="Proton acceptor" evidence="10 12">
    <location>
        <position position="42"/>
    </location>
</feature>
<evidence type="ECO:0000256" key="6">
    <source>
        <dbReference type="ARBA" id="ARBA00009541"/>
    </source>
</evidence>
<dbReference type="AlphaFoldDB" id="A0A2H0LRL1"/>
<dbReference type="GO" id="GO:0004750">
    <property type="term" value="F:D-ribulose-phosphate 3-epimerase activity"/>
    <property type="evidence" value="ECO:0007669"/>
    <property type="project" value="UniProtKB-UniRule"/>
</dbReference>
<dbReference type="GO" id="GO:0046872">
    <property type="term" value="F:metal ion binding"/>
    <property type="evidence" value="ECO:0007669"/>
    <property type="project" value="UniProtKB-UniRule"/>
</dbReference>
<evidence type="ECO:0000256" key="10">
    <source>
        <dbReference type="HAMAP-Rule" id="MF_02227"/>
    </source>
</evidence>
<dbReference type="Pfam" id="PF00834">
    <property type="entry name" value="Ribul_P_3_epim"/>
    <property type="match status" value="1"/>
</dbReference>
<comment type="cofactor">
    <cofactor evidence="4">
        <name>Zn(2+)</name>
        <dbReference type="ChEBI" id="CHEBI:29105"/>
    </cofactor>
</comment>
<evidence type="ECO:0000313" key="15">
    <source>
        <dbReference type="EMBL" id="PIQ86304.1"/>
    </source>
</evidence>
<evidence type="ECO:0000256" key="14">
    <source>
        <dbReference type="PIRSR" id="PIRSR001461-3"/>
    </source>
</evidence>
<keyword evidence="9 10" id="KW-0413">Isomerase</keyword>
<dbReference type="PANTHER" id="PTHR11749">
    <property type="entry name" value="RIBULOSE-5-PHOSPHATE-3-EPIMERASE"/>
    <property type="match status" value="1"/>
</dbReference>
<dbReference type="SUPFAM" id="SSF51366">
    <property type="entry name" value="Ribulose-phoshate binding barrel"/>
    <property type="match status" value="1"/>
</dbReference>
<dbReference type="PROSITE" id="PS01086">
    <property type="entry name" value="RIBUL_P_3_EPIMER_2"/>
    <property type="match status" value="1"/>
</dbReference>
<comment type="cofactor">
    <cofactor evidence="3">
        <name>Co(2+)</name>
        <dbReference type="ChEBI" id="CHEBI:48828"/>
    </cofactor>
</comment>
<dbReference type="FunFam" id="3.20.20.70:FF:000004">
    <property type="entry name" value="Ribulose-phosphate 3-epimerase"/>
    <property type="match status" value="1"/>
</dbReference>
<dbReference type="InterPro" id="IPR011060">
    <property type="entry name" value="RibuloseP-bd_barrel"/>
</dbReference>
<dbReference type="GO" id="GO:0005737">
    <property type="term" value="C:cytoplasm"/>
    <property type="evidence" value="ECO:0007669"/>
    <property type="project" value="UniProtKB-ARBA"/>
</dbReference>
<keyword evidence="8 10" id="KW-0479">Metal-binding</keyword>
<dbReference type="PIRSF" id="PIRSF001461">
    <property type="entry name" value="RPE"/>
    <property type="match status" value="1"/>
</dbReference>
<feature type="binding site" evidence="10 14">
    <location>
        <begin position="149"/>
        <end position="152"/>
    </location>
    <ligand>
        <name>substrate</name>
    </ligand>
</feature>
<comment type="similarity">
    <text evidence="6 10 11">Belongs to the ribulose-phosphate 3-epimerase family.</text>
</comment>
<evidence type="ECO:0000256" key="5">
    <source>
        <dbReference type="ARBA" id="ARBA00001954"/>
    </source>
</evidence>
<keyword evidence="13" id="KW-0170">Cobalt</keyword>
<dbReference type="InterPro" id="IPR026019">
    <property type="entry name" value="Ribul_P_3_epim"/>
</dbReference>
<dbReference type="Proteomes" id="UP000230859">
    <property type="component" value="Unassembled WGS sequence"/>
</dbReference>
<gene>
    <name evidence="10 15" type="primary">rpe</name>
    <name evidence="15" type="ORF">COV74_05415</name>
</gene>
<evidence type="ECO:0000256" key="12">
    <source>
        <dbReference type="PIRSR" id="PIRSR001461-1"/>
    </source>
</evidence>
<feature type="binding site" evidence="10 13">
    <location>
        <position position="177"/>
    </location>
    <ligand>
        <name>a divalent metal cation</name>
        <dbReference type="ChEBI" id="CHEBI:60240"/>
    </ligand>
</feature>
<feature type="binding site" evidence="10 14">
    <location>
        <begin position="199"/>
        <end position="200"/>
    </location>
    <ligand>
        <name>substrate</name>
    </ligand>
</feature>
<evidence type="ECO:0000313" key="16">
    <source>
        <dbReference type="Proteomes" id="UP000230859"/>
    </source>
</evidence>
<feature type="binding site" evidence="10 14">
    <location>
        <position position="15"/>
    </location>
    <ligand>
        <name>substrate</name>
    </ligand>
</feature>
<evidence type="ECO:0000256" key="4">
    <source>
        <dbReference type="ARBA" id="ARBA00001947"/>
    </source>
</evidence>
<feature type="binding site" evidence="14">
    <location>
        <position position="179"/>
    </location>
    <ligand>
        <name>substrate</name>
    </ligand>
</feature>
<feature type="active site" description="Proton donor" evidence="10 12">
    <location>
        <position position="177"/>
    </location>
</feature>
<dbReference type="InterPro" id="IPR000056">
    <property type="entry name" value="Ribul_P_3_epim-like"/>
</dbReference>
<evidence type="ECO:0000256" key="2">
    <source>
        <dbReference type="ARBA" id="ARBA00001936"/>
    </source>
</evidence>
<dbReference type="EMBL" id="PCVY01000047">
    <property type="protein sequence ID" value="PIQ86304.1"/>
    <property type="molecule type" value="Genomic_DNA"/>
</dbReference>
<comment type="function">
    <text evidence="10">Catalyzes the reversible epimerization of D-ribulose 5-phosphate to D-xylulose 5-phosphate.</text>
</comment>
<evidence type="ECO:0000256" key="1">
    <source>
        <dbReference type="ARBA" id="ARBA00001782"/>
    </source>
</evidence>
<keyword evidence="13" id="KW-0464">Manganese</keyword>
<feature type="binding site" evidence="10 13">
    <location>
        <position position="40"/>
    </location>
    <ligand>
        <name>a divalent metal cation</name>
        <dbReference type="ChEBI" id="CHEBI:60240"/>
    </ligand>
</feature>
<evidence type="ECO:0000256" key="7">
    <source>
        <dbReference type="ARBA" id="ARBA00013188"/>
    </source>
</evidence>
<comment type="cofactor">
    <cofactor evidence="5">
        <name>Fe(2+)</name>
        <dbReference type="ChEBI" id="CHEBI:29033"/>
    </cofactor>
</comment>